<dbReference type="CDD" id="cd08297">
    <property type="entry name" value="CAD3"/>
    <property type="match status" value="1"/>
</dbReference>
<dbReference type="AlphaFoldDB" id="A0A9P4I2V3"/>
<reference evidence="9" key="1">
    <citation type="journal article" date="2020" name="Stud. Mycol.">
        <title>101 Dothideomycetes genomes: a test case for predicting lifestyles and emergence of pathogens.</title>
        <authorList>
            <person name="Haridas S."/>
            <person name="Albert R."/>
            <person name="Binder M."/>
            <person name="Bloem J."/>
            <person name="Labutti K."/>
            <person name="Salamov A."/>
            <person name="Andreopoulos B."/>
            <person name="Baker S."/>
            <person name="Barry K."/>
            <person name="Bills G."/>
            <person name="Bluhm B."/>
            <person name="Cannon C."/>
            <person name="Castanera R."/>
            <person name="Culley D."/>
            <person name="Daum C."/>
            <person name="Ezra D."/>
            <person name="Gonzalez J."/>
            <person name="Henrissat B."/>
            <person name="Kuo A."/>
            <person name="Liang C."/>
            <person name="Lipzen A."/>
            <person name="Lutzoni F."/>
            <person name="Magnuson J."/>
            <person name="Mondo S."/>
            <person name="Nolan M."/>
            <person name="Ohm R."/>
            <person name="Pangilinan J."/>
            <person name="Park H.-J."/>
            <person name="Ramirez L."/>
            <person name="Alfaro M."/>
            <person name="Sun H."/>
            <person name="Tritt A."/>
            <person name="Yoshinaga Y."/>
            <person name="Zwiers L.-H."/>
            <person name="Turgeon B."/>
            <person name="Goodwin S."/>
            <person name="Spatafora J."/>
            <person name="Crous P."/>
            <person name="Grigoriev I."/>
        </authorList>
    </citation>
    <scope>NUCLEOTIDE SEQUENCE</scope>
    <source>
        <strain evidence="9">CBS 133067</strain>
    </source>
</reference>
<dbReference type="InterPro" id="IPR013154">
    <property type="entry name" value="ADH-like_N"/>
</dbReference>
<dbReference type="PANTHER" id="PTHR42940:SF1">
    <property type="entry name" value="ENOYL REDUCTASE (ER) DOMAIN-CONTAINING PROTEIN"/>
    <property type="match status" value="1"/>
</dbReference>
<dbReference type="SUPFAM" id="SSF50129">
    <property type="entry name" value="GroES-like"/>
    <property type="match status" value="1"/>
</dbReference>
<protein>
    <submittedName>
        <fullName evidence="9">Alcohol dehydrogenase</fullName>
    </submittedName>
</protein>
<keyword evidence="6" id="KW-0520">NAD</keyword>
<gene>
    <name evidence="9" type="ORF">NA57DRAFT_50194</name>
</gene>
<dbReference type="GO" id="GO:0008270">
    <property type="term" value="F:zinc ion binding"/>
    <property type="evidence" value="ECO:0007669"/>
    <property type="project" value="InterPro"/>
</dbReference>
<dbReference type="InterPro" id="IPR011032">
    <property type="entry name" value="GroES-like_sf"/>
</dbReference>
<sequence>MAEEIPEFCKAGVVTKYGPDFEVKVEMVPVPEPGPEELLIRLNATGICFTDLHYAMGDMAFPKMEEFGVRSPGHEGAGVVVKLGSNVTGWTIGERAGIKPVWNTCGSCELCFGNKETYCPFAQWTELMAPGTYQQYIVSPARYTTRIPEGVSDYVAGPVMCSASTVYRSLVEAELRAGDWACFPGGGGGVGIQGVQLAKAMGYRPVVVDSGDDKRKLSMDMGAEAFVDYKQAEDVAKEVVRVCDGVGAHAVFVTAVQAYRTSISLVGTRVGAKVMCIGLPAANSVTISTDPFFVVLKNFELKGTLVGSMEDTSRALDFARRGLLHPIYELFPIDRLPEAVEKLRHGHVAGRCVVDFNA</sequence>
<evidence type="ECO:0000313" key="10">
    <source>
        <dbReference type="Proteomes" id="UP000799772"/>
    </source>
</evidence>
<dbReference type="InterPro" id="IPR020843">
    <property type="entry name" value="ER"/>
</dbReference>
<keyword evidence="10" id="KW-1185">Reference proteome</keyword>
<dbReference type="PROSITE" id="PS00059">
    <property type="entry name" value="ADH_ZINC"/>
    <property type="match status" value="1"/>
</dbReference>
<dbReference type="PANTHER" id="PTHR42940">
    <property type="entry name" value="ALCOHOL DEHYDROGENASE 1-RELATED"/>
    <property type="match status" value="1"/>
</dbReference>
<dbReference type="Gene3D" id="3.40.50.720">
    <property type="entry name" value="NAD(P)-binding Rossmann-like Domain"/>
    <property type="match status" value="1"/>
</dbReference>
<dbReference type="Pfam" id="PF08240">
    <property type="entry name" value="ADH_N"/>
    <property type="match status" value="1"/>
</dbReference>
<dbReference type="GO" id="GO:0005737">
    <property type="term" value="C:cytoplasm"/>
    <property type="evidence" value="ECO:0007669"/>
    <property type="project" value="TreeGrafter"/>
</dbReference>
<dbReference type="InterPro" id="IPR013149">
    <property type="entry name" value="ADH-like_C"/>
</dbReference>
<comment type="similarity">
    <text evidence="2 7">Belongs to the zinc-containing alcohol dehydrogenase family.</text>
</comment>
<evidence type="ECO:0000256" key="4">
    <source>
        <dbReference type="ARBA" id="ARBA00022833"/>
    </source>
</evidence>
<evidence type="ECO:0000256" key="5">
    <source>
        <dbReference type="ARBA" id="ARBA00023002"/>
    </source>
</evidence>
<keyword evidence="5" id="KW-0560">Oxidoreductase</keyword>
<dbReference type="GO" id="GO:0004022">
    <property type="term" value="F:alcohol dehydrogenase (NAD+) activity"/>
    <property type="evidence" value="ECO:0007669"/>
    <property type="project" value="TreeGrafter"/>
</dbReference>
<evidence type="ECO:0000256" key="2">
    <source>
        <dbReference type="ARBA" id="ARBA00008072"/>
    </source>
</evidence>
<comment type="caution">
    <text evidence="9">The sequence shown here is derived from an EMBL/GenBank/DDBJ whole genome shotgun (WGS) entry which is preliminary data.</text>
</comment>
<dbReference type="FunFam" id="3.40.50.720:FF:000039">
    <property type="entry name" value="Alcohol dehydrogenase AdhP"/>
    <property type="match status" value="1"/>
</dbReference>
<dbReference type="InterPro" id="IPR002328">
    <property type="entry name" value="ADH_Zn_CS"/>
</dbReference>
<proteinExistence type="inferred from homology"/>
<dbReference type="Pfam" id="PF00107">
    <property type="entry name" value="ADH_zinc_N"/>
    <property type="match status" value="1"/>
</dbReference>
<evidence type="ECO:0000256" key="3">
    <source>
        <dbReference type="ARBA" id="ARBA00022723"/>
    </source>
</evidence>
<dbReference type="SUPFAM" id="SSF51735">
    <property type="entry name" value="NAD(P)-binding Rossmann-fold domains"/>
    <property type="match status" value="1"/>
</dbReference>
<evidence type="ECO:0000256" key="6">
    <source>
        <dbReference type="ARBA" id="ARBA00023027"/>
    </source>
</evidence>
<dbReference type="Proteomes" id="UP000799772">
    <property type="component" value="Unassembled WGS sequence"/>
</dbReference>
<accession>A0A9P4I2V3</accession>
<feature type="domain" description="Enoyl reductase (ER)" evidence="8">
    <location>
        <begin position="18"/>
        <end position="354"/>
    </location>
</feature>
<dbReference type="SMART" id="SM00829">
    <property type="entry name" value="PKS_ER"/>
    <property type="match status" value="1"/>
</dbReference>
<dbReference type="OrthoDB" id="1879366at2759"/>
<keyword evidence="3 7" id="KW-0479">Metal-binding</keyword>
<dbReference type="Gene3D" id="3.90.180.10">
    <property type="entry name" value="Medium-chain alcohol dehydrogenases, catalytic domain"/>
    <property type="match status" value="1"/>
</dbReference>
<name>A0A9P4I2V3_9PEZI</name>
<dbReference type="EMBL" id="ML978146">
    <property type="protein sequence ID" value="KAF2092478.1"/>
    <property type="molecule type" value="Genomic_DNA"/>
</dbReference>
<comment type="cofactor">
    <cofactor evidence="1 7">
        <name>Zn(2+)</name>
        <dbReference type="ChEBI" id="CHEBI:29105"/>
    </cofactor>
</comment>
<evidence type="ECO:0000313" key="9">
    <source>
        <dbReference type="EMBL" id="KAF2092478.1"/>
    </source>
</evidence>
<dbReference type="InterPro" id="IPR036291">
    <property type="entry name" value="NAD(P)-bd_dom_sf"/>
</dbReference>
<evidence type="ECO:0000256" key="1">
    <source>
        <dbReference type="ARBA" id="ARBA00001947"/>
    </source>
</evidence>
<evidence type="ECO:0000256" key="7">
    <source>
        <dbReference type="RuleBase" id="RU361277"/>
    </source>
</evidence>
<evidence type="ECO:0000259" key="8">
    <source>
        <dbReference type="SMART" id="SM00829"/>
    </source>
</evidence>
<keyword evidence="4 7" id="KW-0862">Zinc</keyword>
<organism evidence="9 10">
    <name type="scientific">Rhizodiscina lignyota</name>
    <dbReference type="NCBI Taxonomy" id="1504668"/>
    <lineage>
        <taxon>Eukaryota</taxon>
        <taxon>Fungi</taxon>
        <taxon>Dikarya</taxon>
        <taxon>Ascomycota</taxon>
        <taxon>Pezizomycotina</taxon>
        <taxon>Dothideomycetes</taxon>
        <taxon>Pleosporomycetidae</taxon>
        <taxon>Aulographales</taxon>
        <taxon>Rhizodiscinaceae</taxon>
        <taxon>Rhizodiscina</taxon>
    </lineage>
</organism>